<dbReference type="GeneID" id="85371532"/>
<dbReference type="EMBL" id="MOPA01000002">
    <property type="protein sequence ID" value="KAK1545844.1"/>
    <property type="molecule type" value="Genomic_DNA"/>
</dbReference>
<evidence type="ECO:0000313" key="2">
    <source>
        <dbReference type="EMBL" id="KAK1545844.1"/>
    </source>
</evidence>
<feature type="compositionally biased region" description="Polar residues" evidence="1">
    <location>
        <begin position="159"/>
        <end position="169"/>
    </location>
</feature>
<name>A0ABQ9T2Z8_9PEZI</name>
<gene>
    <name evidence="2" type="ORF">CPAR01_03346</name>
</gene>
<dbReference type="Proteomes" id="UP001241169">
    <property type="component" value="Unassembled WGS sequence"/>
</dbReference>
<sequence>MGVRLLNGRPLDLEKKTYGTWPGQSRWESLTGVKPLKRTTNQRRGGFIYSCKHGALVKRMYARRCPMGQGSPCSAYIRDCDEHHLREYIFDFLGLAPPSKSGCSMLQPKIERHFKGESRKFPQRLGKEKDGNGNKSDGIGGHLAEKGTHGTARDGYSAAGSSPAQIESASSRDEQSKDSSHMSPAFDGAGWLAPSLFFERILEWYDDGGGGGGGGG</sequence>
<feature type="compositionally biased region" description="Basic and acidic residues" evidence="1">
    <location>
        <begin position="114"/>
        <end position="132"/>
    </location>
</feature>
<proteinExistence type="predicted"/>
<evidence type="ECO:0000256" key="1">
    <source>
        <dbReference type="SAM" id="MobiDB-lite"/>
    </source>
</evidence>
<organism evidence="2 3">
    <name type="scientific">Colletotrichum paranaense</name>
    <dbReference type="NCBI Taxonomy" id="1914294"/>
    <lineage>
        <taxon>Eukaryota</taxon>
        <taxon>Fungi</taxon>
        <taxon>Dikarya</taxon>
        <taxon>Ascomycota</taxon>
        <taxon>Pezizomycotina</taxon>
        <taxon>Sordariomycetes</taxon>
        <taxon>Hypocreomycetidae</taxon>
        <taxon>Glomerellales</taxon>
        <taxon>Glomerellaceae</taxon>
        <taxon>Colletotrichum</taxon>
        <taxon>Colletotrichum acutatum species complex</taxon>
    </lineage>
</organism>
<evidence type="ECO:0000313" key="3">
    <source>
        <dbReference type="Proteomes" id="UP001241169"/>
    </source>
</evidence>
<keyword evidence="3" id="KW-1185">Reference proteome</keyword>
<reference evidence="2 3" key="1">
    <citation type="submission" date="2016-10" db="EMBL/GenBank/DDBJ databases">
        <title>The genome sequence of Colletotrichum fioriniae PJ7.</title>
        <authorList>
            <person name="Baroncelli R."/>
        </authorList>
    </citation>
    <scope>NUCLEOTIDE SEQUENCE [LARGE SCALE GENOMIC DNA]</scope>
    <source>
        <strain evidence="2 3">IMI 384185</strain>
    </source>
</reference>
<feature type="compositionally biased region" description="Basic and acidic residues" evidence="1">
    <location>
        <begin position="170"/>
        <end position="180"/>
    </location>
</feature>
<comment type="caution">
    <text evidence="2">The sequence shown here is derived from an EMBL/GenBank/DDBJ whole genome shotgun (WGS) entry which is preliminary data.</text>
</comment>
<feature type="compositionally biased region" description="Basic and acidic residues" evidence="1">
    <location>
        <begin position="143"/>
        <end position="152"/>
    </location>
</feature>
<protein>
    <submittedName>
        <fullName evidence="2">Uncharacterized protein</fullName>
    </submittedName>
</protein>
<accession>A0ABQ9T2Z8</accession>
<dbReference type="RefSeq" id="XP_060354961.1">
    <property type="nucleotide sequence ID" value="XM_060487633.1"/>
</dbReference>
<feature type="region of interest" description="Disordered" evidence="1">
    <location>
        <begin position="114"/>
        <end position="187"/>
    </location>
</feature>